<keyword evidence="2" id="KW-0479">Metal-binding</keyword>
<dbReference type="PROSITE" id="PS00080">
    <property type="entry name" value="MULTICOPPER_OXIDASE2"/>
    <property type="match status" value="1"/>
</dbReference>
<dbReference type="InterPro" id="IPR045087">
    <property type="entry name" value="Cu-oxidase_fam"/>
</dbReference>
<evidence type="ECO:0000256" key="5">
    <source>
        <dbReference type="SAM" id="SignalP"/>
    </source>
</evidence>
<feature type="domain" description="Plastocyanin-like" evidence="6">
    <location>
        <begin position="257"/>
        <end position="354"/>
    </location>
</feature>
<evidence type="ECO:0000256" key="1">
    <source>
        <dbReference type="ARBA" id="ARBA00010609"/>
    </source>
</evidence>
<proteinExistence type="evidence at transcript level"/>
<dbReference type="InterPro" id="IPR002355">
    <property type="entry name" value="Cu_oxidase_Cu_BS"/>
</dbReference>
<evidence type="ECO:0000256" key="3">
    <source>
        <dbReference type="ARBA" id="ARBA00023002"/>
    </source>
</evidence>
<sequence length="1075" mass="117791">MTPRSIVLLGLACICLASLPQQAAAKTRTYYISADEIDWKYGDGNKCFDGLGPDGEDVVPKETIDSMQDASTIGGTYKKAQFRRYSANFKSRMERDNTEKHMGFLGALMRVEAGDTIKVVLRNNLPFDINLSPSGGASWASGDEYTMTAGVTPVTKPGEIRSYSWNVPEDAAPVNPDATKGEQSSRLYIYRSTLDVFAHDNAGLIGPIIVTSKGKANADGSTNGIDQDFLSLFQEVLEEKSPFASANEQAIKTYGNEKRVQNGYVYCNNEAVEANKGDNVRWHVASMGSEESMHNFHWHGNTLMADGRRVDQVSLVGGNTATLDLRTDNTGTWMFHCHVNEHFKGGMVGVYTIKGEETQHNMPGAVREKFIAAEMVDWHYDNSTGLNGCSGAALENDEDASVFLGEPDASKSRIGSTYSKAVFKEYTDNTFTEEVERPQEDAYLGLLGPVLRAQVGDTLKVTFKNKLGAGMPPVSMHPHGVAYSKDAEGAPYNDGTTNRRADDAVAPGDTFTYMWHVTEAAGPGPKDPSSKLWMYHSHTDEVRDTYAGLFGGILVYDKDRSKVVDGQLQPNDVERELVFFFSVIDETSSFLAKYNVEQRLPSKSLEKWMEDEVFLESQLKHALNGWMYCNMPKLNLETNTKYRFHIMGLGSEVDLHSPNLLGGVFESSLQGKTDAVAILAGSMMSLDVMFNAEGSFPFSCRVADHVGAGMLVNLDVAKSSSYSDDVPTDSTERTYYIKAEQVEWDYSPNGFKHGCFAQNLKEDSALWLQTGEYSIGSKRQKLRFVEYTDDSFSTQKSAPAYHGILGPLIAAEVNDTIKVVLKNDIEIDGENINFHLGGGFVELGDTDTNKVVAPGETYTYRWMVPASAGPDSSKEQLSSIPYTYASTVKWGPHQTAGLVGLALVTEKGGLKDDGMTPKDVDVVVPFVLQVMDENGTLEPLLHQSITKAGLTSEGQSAAQWIASVPAENAPDWEESNVMHGINGLMYCNWQVSVNHGDKIRMLLAGFGSEEGIHSPRIIGQVLKVMGSPSQSEMIMPAVSRAADIVASNDGQWPALCDIQDHVYAGMIGDAERREC</sequence>
<dbReference type="GO" id="GO:0005507">
    <property type="term" value="F:copper ion binding"/>
    <property type="evidence" value="ECO:0007669"/>
    <property type="project" value="InterPro"/>
</dbReference>
<comment type="similarity">
    <text evidence="1">Belongs to the multicopper oxidase family.</text>
</comment>
<dbReference type="Pfam" id="PF07731">
    <property type="entry name" value="Cu-oxidase_2"/>
    <property type="match status" value="1"/>
</dbReference>
<evidence type="ECO:0000259" key="6">
    <source>
        <dbReference type="Pfam" id="PF07731"/>
    </source>
</evidence>
<feature type="signal peptide" evidence="5">
    <location>
        <begin position="1"/>
        <end position="25"/>
    </location>
</feature>
<feature type="domain" description="Plastocyanin-like" evidence="7">
    <location>
        <begin position="446"/>
        <end position="559"/>
    </location>
</feature>
<keyword evidence="4" id="KW-0186">Copper</keyword>
<keyword evidence="5" id="KW-0732">Signal</keyword>
<evidence type="ECO:0000256" key="2">
    <source>
        <dbReference type="ARBA" id="ARBA00022723"/>
    </source>
</evidence>
<dbReference type="InterPro" id="IPR011706">
    <property type="entry name" value="Cu-oxidase_C"/>
</dbReference>
<dbReference type="PANTHER" id="PTHR11709:SF486">
    <property type="entry name" value="MULTICOPPER OXIDASE"/>
    <property type="match status" value="1"/>
</dbReference>
<evidence type="ECO:0000256" key="4">
    <source>
        <dbReference type="ARBA" id="ARBA00023008"/>
    </source>
</evidence>
<dbReference type="InterPro" id="IPR011707">
    <property type="entry name" value="Cu-oxidase-like_N"/>
</dbReference>
<name>Q52PK1_DUNSA</name>
<organism evidence="8">
    <name type="scientific">Dunaliella salina</name>
    <name type="common">Green alga</name>
    <name type="synonym">Protococcus salinus</name>
    <dbReference type="NCBI Taxonomy" id="3046"/>
    <lineage>
        <taxon>Eukaryota</taxon>
        <taxon>Viridiplantae</taxon>
        <taxon>Chlorophyta</taxon>
        <taxon>core chlorophytes</taxon>
        <taxon>Chlorophyceae</taxon>
        <taxon>CS clade</taxon>
        <taxon>Chlamydomonadales</taxon>
        <taxon>Dunaliellaceae</taxon>
        <taxon>Dunaliella</taxon>
    </lineage>
</organism>
<dbReference type="Gene3D" id="2.60.40.420">
    <property type="entry name" value="Cupredoxins - blue copper proteins"/>
    <property type="match status" value="3"/>
</dbReference>
<dbReference type="SUPFAM" id="SSF49503">
    <property type="entry name" value="Cupredoxins"/>
    <property type="match status" value="6"/>
</dbReference>
<dbReference type="InterPro" id="IPR008972">
    <property type="entry name" value="Cupredoxin"/>
</dbReference>
<dbReference type="InterPro" id="IPR033138">
    <property type="entry name" value="Cu_oxidase_CS"/>
</dbReference>
<dbReference type="EMBL" id="AY987035">
    <property type="protein sequence ID" value="AAX88807.1"/>
    <property type="molecule type" value="mRNA"/>
</dbReference>
<dbReference type="SMR" id="Q52PK1"/>
<dbReference type="FunFam" id="2.60.40.420:FF:000028">
    <property type="entry name" value="Ceruloplasmin"/>
    <property type="match status" value="1"/>
</dbReference>
<feature type="chain" id="PRO_5004248118" evidence="5">
    <location>
        <begin position="26"/>
        <end position="1075"/>
    </location>
</feature>
<dbReference type="GO" id="GO:0016491">
    <property type="term" value="F:oxidoreductase activity"/>
    <property type="evidence" value="ECO:0007669"/>
    <property type="project" value="UniProtKB-KW"/>
</dbReference>
<dbReference type="PANTHER" id="PTHR11709">
    <property type="entry name" value="MULTI-COPPER OXIDASE"/>
    <property type="match status" value="1"/>
</dbReference>
<accession>Q52PK1</accession>
<evidence type="ECO:0000259" key="7">
    <source>
        <dbReference type="Pfam" id="PF07732"/>
    </source>
</evidence>
<reference evidence="8" key="1">
    <citation type="journal article" date="2007" name="J. Biol. Chem.">
        <title>A multicopper ferroxidase involved in iron binding to transferrins in Dunaliella salina plasma membranes.</title>
        <authorList>
            <person name="Paz Y."/>
            <person name="Katz A."/>
            <person name="Pick U."/>
        </authorList>
    </citation>
    <scope>NUCLEOTIDE SEQUENCE</scope>
</reference>
<dbReference type="Pfam" id="PF07732">
    <property type="entry name" value="Cu-oxidase_3"/>
    <property type="match status" value="1"/>
</dbReference>
<dbReference type="PROSITE" id="PS00079">
    <property type="entry name" value="MULTICOPPER_OXIDASE1"/>
    <property type="match status" value="1"/>
</dbReference>
<protein>
    <submittedName>
        <fullName evidence="8">Ferroxidase-like protein</fullName>
    </submittedName>
</protein>
<dbReference type="AlphaFoldDB" id="Q52PK1"/>
<dbReference type="CDD" id="cd04229">
    <property type="entry name" value="CuRO_1_Ceruloplasmin_like_1"/>
    <property type="match status" value="2"/>
</dbReference>
<keyword evidence="3" id="KW-0560">Oxidoreductase</keyword>
<evidence type="ECO:0000313" key="8">
    <source>
        <dbReference type="EMBL" id="AAX88807.1"/>
    </source>
</evidence>